<dbReference type="PROSITE" id="PS50042">
    <property type="entry name" value="CNMP_BINDING_3"/>
    <property type="match status" value="1"/>
</dbReference>
<dbReference type="InterPro" id="IPR018490">
    <property type="entry name" value="cNMP-bd_dom_sf"/>
</dbReference>
<evidence type="ECO:0000313" key="3">
    <source>
        <dbReference type="EMBL" id="VEN42113.1"/>
    </source>
</evidence>
<keyword evidence="1" id="KW-0812">Transmembrane</keyword>
<dbReference type="Gene3D" id="1.10.287.630">
    <property type="entry name" value="Helix hairpin bin"/>
    <property type="match status" value="1"/>
</dbReference>
<dbReference type="PANTHER" id="PTHR10217:SF435">
    <property type="entry name" value="POTASSIUM VOLTAGE-GATED CHANNEL PROTEIN EAG"/>
    <property type="match status" value="1"/>
</dbReference>
<protein>
    <recommendedName>
        <fullName evidence="2">Cyclic nucleotide-binding domain-containing protein</fullName>
    </recommendedName>
</protein>
<feature type="transmembrane region" description="Helical" evidence="1">
    <location>
        <begin position="186"/>
        <end position="212"/>
    </location>
</feature>
<evidence type="ECO:0000259" key="2">
    <source>
        <dbReference type="PROSITE" id="PS50042"/>
    </source>
</evidence>
<name>A0A653C3M5_CALMS</name>
<keyword evidence="1" id="KW-1133">Transmembrane helix</keyword>
<dbReference type="AlphaFoldDB" id="A0A653C3M5"/>
<dbReference type="Proteomes" id="UP000410492">
    <property type="component" value="Unassembled WGS sequence"/>
</dbReference>
<feature type="domain" description="Cyclic nucleotide-binding" evidence="2">
    <location>
        <begin position="283"/>
        <end position="404"/>
    </location>
</feature>
<sequence>MLNSYVDYMPFFIICDLAYLLHFVLLVVHRTQSTAKDYLTEVVKTPMICLVADCISLLPIVMVLTPFFNETYTKVTLLLRILGCLRLRNVVYFRRKQSSAFGNIWIWSVAEIAVLLFLIIYGTNLAWFNIDNGDVKASFREHLESPEDEHSQEYLGSWHFFFTHISTQILFNAGLQDYNVSTKSELYYFILFTLVGQLFFIAMICSFAWYLIHRNFYRMEDCKKIQDLSKYLHTSDKNVSKKIENHYKTLWKEEKGYFKETLLEIIPESLQRDISYDISCGLLNRSLILKDLPPMVQRKLPVKIVTLQTGECAFYQYVVKPGMVCVEEGILEILHHEDEESPVMSLAKGSILGEVALIFNIPAKATVRALSNTKLITLEKSDFLETMSAYPELLQNIQRALEERIDGVITNNQKRRNEMQNLKRLKMQITSIHDFQGYVEDIVNVPNIHLSLYKL</sequence>
<dbReference type="Gene3D" id="2.60.120.10">
    <property type="entry name" value="Jelly Rolls"/>
    <property type="match status" value="1"/>
</dbReference>
<dbReference type="SUPFAM" id="SSF51206">
    <property type="entry name" value="cAMP-binding domain-like"/>
    <property type="match status" value="1"/>
</dbReference>
<dbReference type="GO" id="GO:0005249">
    <property type="term" value="F:voltage-gated potassium channel activity"/>
    <property type="evidence" value="ECO:0007669"/>
    <property type="project" value="TreeGrafter"/>
</dbReference>
<dbReference type="OrthoDB" id="415460at2759"/>
<dbReference type="PANTHER" id="PTHR10217">
    <property type="entry name" value="VOLTAGE AND LIGAND GATED POTASSIUM CHANNEL"/>
    <property type="match status" value="1"/>
</dbReference>
<keyword evidence="1" id="KW-0472">Membrane</keyword>
<feature type="transmembrane region" description="Helical" evidence="1">
    <location>
        <begin position="6"/>
        <end position="28"/>
    </location>
</feature>
<dbReference type="GO" id="GO:0005886">
    <property type="term" value="C:plasma membrane"/>
    <property type="evidence" value="ECO:0007669"/>
    <property type="project" value="TreeGrafter"/>
</dbReference>
<dbReference type="Pfam" id="PF00027">
    <property type="entry name" value="cNMP_binding"/>
    <property type="match status" value="1"/>
</dbReference>
<keyword evidence="4" id="KW-1185">Reference proteome</keyword>
<feature type="transmembrane region" description="Helical" evidence="1">
    <location>
        <begin position="48"/>
        <end position="69"/>
    </location>
</feature>
<feature type="transmembrane region" description="Helical" evidence="1">
    <location>
        <begin position="105"/>
        <end position="128"/>
    </location>
</feature>
<dbReference type="InterPro" id="IPR014710">
    <property type="entry name" value="RmlC-like_jellyroll"/>
</dbReference>
<gene>
    <name evidence="3" type="ORF">CALMAC_LOCUS5709</name>
</gene>
<proteinExistence type="predicted"/>
<evidence type="ECO:0000256" key="1">
    <source>
        <dbReference type="SAM" id="Phobius"/>
    </source>
</evidence>
<dbReference type="InterPro" id="IPR050818">
    <property type="entry name" value="KCNH_animal-type"/>
</dbReference>
<reference evidence="3 4" key="1">
    <citation type="submission" date="2019-01" db="EMBL/GenBank/DDBJ databases">
        <authorList>
            <person name="Sayadi A."/>
        </authorList>
    </citation>
    <scope>NUCLEOTIDE SEQUENCE [LARGE SCALE GENOMIC DNA]</scope>
</reference>
<dbReference type="GO" id="GO:0042391">
    <property type="term" value="P:regulation of membrane potential"/>
    <property type="evidence" value="ECO:0007669"/>
    <property type="project" value="TreeGrafter"/>
</dbReference>
<organism evidence="3 4">
    <name type="scientific">Callosobruchus maculatus</name>
    <name type="common">Southern cowpea weevil</name>
    <name type="synonym">Pulse bruchid</name>
    <dbReference type="NCBI Taxonomy" id="64391"/>
    <lineage>
        <taxon>Eukaryota</taxon>
        <taxon>Metazoa</taxon>
        <taxon>Ecdysozoa</taxon>
        <taxon>Arthropoda</taxon>
        <taxon>Hexapoda</taxon>
        <taxon>Insecta</taxon>
        <taxon>Pterygota</taxon>
        <taxon>Neoptera</taxon>
        <taxon>Endopterygota</taxon>
        <taxon>Coleoptera</taxon>
        <taxon>Polyphaga</taxon>
        <taxon>Cucujiformia</taxon>
        <taxon>Chrysomeloidea</taxon>
        <taxon>Chrysomelidae</taxon>
        <taxon>Bruchinae</taxon>
        <taxon>Bruchini</taxon>
        <taxon>Callosobruchus</taxon>
    </lineage>
</organism>
<dbReference type="EMBL" id="CAACVG010006840">
    <property type="protein sequence ID" value="VEN42113.1"/>
    <property type="molecule type" value="Genomic_DNA"/>
</dbReference>
<accession>A0A653C3M5</accession>
<dbReference type="InterPro" id="IPR000595">
    <property type="entry name" value="cNMP-bd_dom"/>
</dbReference>
<dbReference type="CDD" id="cd00038">
    <property type="entry name" value="CAP_ED"/>
    <property type="match status" value="1"/>
</dbReference>
<evidence type="ECO:0000313" key="4">
    <source>
        <dbReference type="Proteomes" id="UP000410492"/>
    </source>
</evidence>